<sequence>MSDEKTEREHGPGPFRLLRRCDEVEPRLGELYEAVNVFTGRPALTLFPKDSVQWQPMGPRRGWFYFSPGADSVTVEVERQSDPEQTMDWVNLLTLMSLVGHRVEDSPQVKVHLAGRPPNRWTRWTYLALWILGSRGWGAASGIALFLLCLGVWTGRPGGPLESQRADVPPEFFSFTRAPALAKLEGANPALISYPLPSKPFVDQAVPPCETRKGAVEIKNGCWIELAKKPPCFDTQAEYQGKCYLPVAKKESLPQAVTP</sequence>
<evidence type="ECO:0000313" key="3">
    <source>
        <dbReference type="Proteomes" id="UP000217289"/>
    </source>
</evidence>
<keyword evidence="1" id="KW-0472">Membrane</keyword>
<evidence type="ECO:0000313" key="2">
    <source>
        <dbReference type="EMBL" id="ATB30186.1"/>
    </source>
</evidence>
<protein>
    <submittedName>
        <fullName evidence="2">Uncharacterized protein</fullName>
    </submittedName>
</protein>
<dbReference type="OrthoDB" id="7113833at2"/>
<dbReference type="RefSeq" id="WP_095978660.1">
    <property type="nucleotide sequence ID" value="NZ_CP022163.1"/>
</dbReference>
<feature type="transmembrane region" description="Helical" evidence="1">
    <location>
        <begin position="126"/>
        <end position="153"/>
    </location>
</feature>
<reference evidence="2 3" key="1">
    <citation type="submission" date="2017-06" db="EMBL/GenBank/DDBJ databases">
        <authorList>
            <person name="Kim H.J."/>
            <person name="Triplett B.A."/>
        </authorList>
    </citation>
    <scope>NUCLEOTIDE SEQUENCE [LARGE SCALE GENOMIC DNA]</scope>
    <source>
        <strain evidence="2 3">DSM 14713</strain>
    </source>
</reference>
<accession>A0A250IGY0</accession>
<organism evidence="2 3">
    <name type="scientific">Melittangium boletus DSM 14713</name>
    <dbReference type="NCBI Taxonomy" id="1294270"/>
    <lineage>
        <taxon>Bacteria</taxon>
        <taxon>Pseudomonadati</taxon>
        <taxon>Myxococcota</taxon>
        <taxon>Myxococcia</taxon>
        <taxon>Myxococcales</taxon>
        <taxon>Cystobacterineae</taxon>
        <taxon>Archangiaceae</taxon>
        <taxon>Melittangium</taxon>
    </lineage>
</organism>
<name>A0A250IGY0_9BACT</name>
<gene>
    <name evidence="2" type="ORF">MEBOL_003641</name>
</gene>
<dbReference type="AlphaFoldDB" id="A0A250IGY0"/>
<keyword evidence="3" id="KW-1185">Reference proteome</keyword>
<keyword evidence="1" id="KW-0812">Transmembrane</keyword>
<dbReference type="KEGG" id="mbd:MEBOL_003641"/>
<dbReference type="EMBL" id="CP022163">
    <property type="protein sequence ID" value="ATB30186.1"/>
    <property type="molecule type" value="Genomic_DNA"/>
</dbReference>
<evidence type="ECO:0000256" key="1">
    <source>
        <dbReference type="SAM" id="Phobius"/>
    </source>
</evidence>
<dbReference type="Proteomes" id="UP000217289">
    <property type="component" value="Chromosome"/>
</dbReference>
<proteinExistence type="predicted"/>
<keyword evidence="1" id="KW-1133">Transmembrane helix</keyword>